<dbReference type="EMBL" id="JAJADQ010000012">
    <property type="protein sequence ID" value="MCB2379923.1"/>
    <property type="molecule type" value="Genomic_DNA"/>
</dbReference>
<dbReference type="InterPro" id="IPR000182">
    <property type="entry name" value="GNAT_dom"/>
</dbReference>
<sequence length="142" mass="15746">MATTIEEYAAHHTAVLRQLYLEARQQSFTWADPQAFDLLDFDIATRGETILVALSSGIPVGFIAWWPPDNFIHSLFVAPGEQGKGVGKELLAAGLARMGRPATLKCLRQNQQALGFYEARGWTRIGEGETTEGPYWLLVLPE</sequence>
<dbReference type="Gene3D" id="3.40.630.30">
    <property type="match status" value="1"/>
</dbReference>
<dbReference type="Pfam" id="PF00583">
    <property type="entry name" value="Acetyltransf_1"/>
    <property type="match status" value="1"/>
</dbReference>
<keyword evidence="1" id="KW-0808">Transferase</keyword>
<comment type="caution">
    <text evidence="4">The sequence shown here is derived from an EMBL/GenBank/DDBJ whole genome shotgun (WGS) entry which is preliminary data.</text>
</comment>
<keyword evidence="2" id="KW-0012">Acyltransferase</keyword>
<dbReference type="InterPro" id="IPR050832">
    <property type="entry name" value="Bact_Acetyltransf"/>
</dbReference>
<gene>
    <name evidence="4" type="ORF">LGH70_20170</name>
</gene>
<dbReference type="RefSeq" id="WP_226189456.1">
    <property type="nucleotide sequence ID" value="NZ_JAJADQ010000012.1"/>
</dbReference>
<reference evidence="4" key="1">
    <citation type="submission" date="2021-10" db="EMBL/GenBank/DDBJ databases">
        <authorList>
            <person name="Dean J.D."/>
            <person name="Kim M.K."/>
            <person name="Newey C.N."/>
            <person name="Stoker T.S."/>
            <person name="Thompson D.W."/>
            <person name="Grose J.H."/>
        </authorList>
    </citation>
    <scope>NUCLEOTIDE SEQUENCE</scope>
    <source>
        <strain evidence="4">BT635</strain>
    </source>
</reference>
<dbReference type="CDD" id="cd04301">
    <property type="entry name" value="NAT_SF"/>
    <property type="match status" value="1"/>
</dbReference>
<evidence type="ECO:0000256" key="2">
    <source>
        <dbReference type="ARBA" id="ARBA00023315"/>
    </source>
</evidence>
<evidence type="ECO:0000313" key="5">
    <source>
        <dbReference type="Proteomes" id="UP001165297"/>
    </source>
</evidence>
<feature type="domain" description="N-acetyltransferase" evidence="3">
    <location>
        <begin position="3"/>
        <end position="141"/>
    </location>
</feature>
<dbReference type="Proteomes" id="UP001165297">
    <property type="component" value="Unassembled WGS sequence"/>
</dbReference>
<evidence type="ECO:0000259" key="3">
    <source>
        <dbReference type="PROSITE" id="PS51186"/>
    </source>
</evidence>
<evidence type="ECO:0000256" key="1">
    <source>
        <dbReference type="ARBA" id="ARBA00022679"/>
    </source>
</evidence>
<dbReference type="SUPFAM" id="SSF55729">
    <property type="entry name" value="Acyl-CoA N-acyltransferases (Nat)"/>
    <property type="match status" value="1"/>
</dbReference>
<evidence type="ECO:0000313" key="4">
    <source>
        <dbReference type="EMBL" id="MCB2379923.1"/>
    </source>
</evidence>
<organism evidence="4 5">
    <name type="scientific">Hymenobacter nitidus</name>
    <dbReference type="NCBI Taxonomy" id="2880929"/>
    <lineage>
        <taxon>Bacteria</taxon>
        <taxon>Pseudomonadati</taxon>
        <taxon>Bacteroidota</taxon>
        <taxon>Cytophagia</taxon>
        <taxon>Cytophagales</taxon>
        <taxon>Hymenobacteraceae</taxon>
        <taxon>Hymenobacter</taxon>
    </lineage>
</organism>
<dbReference type="PANTHER" id="PTHR43877:SF2">
    <property type="entry name" value="AMINOALKYLPHOSPHONATE N-ACETYLTRANSFERASE-RELATED"/>
    <property type="match status" value="1"/>
</dbReference>
<name>A0ABS8AHL1_9BACT</name>
<keyword evidence="5" id="KW-1185">Reference proteome</keyword>
<dbReference type="PANTHER" id="PTHR43877">
    <property type="entry name" value="AMINOALKYLPHOSPHONATE N-ACETYLTRANSFERASE-RELATED-RELATED"/>
    <property type="match status" value="1"/>
</dbReference>
<dbReference type="InterPro" id="IPR016181">
    <property type="entry name" value="Acyl_CoA_acyltransferase"/>
</dbReference>
<accession>A0ABS8AHL1</accession>
<dbReference type="PROSITE" id="PS51186">
    <property type="entry name" value="GNAT"/>
    <property type="match status" value="1"/>
</dbReference>
<proteinExistence type="predicted"/>
<protein>
    <submittedName>
        <fullName evidence="4">GNAT family N-acetyltransferase</fullName>
    </submittedName>
</protein>